<sequence length="126" mass="14168">MMTNVNITVNGFVGDEKQLAEKLGEVIREALDDISGFKEFFERMGHTIEVKPISVDGEKYLHGDMPEETEQAFLLSQAIFCFDKNGTYLGVVADEMGFFIPSEKPSGPIVTFNDDEDYSDIDQEDE</sequence>
<reference evidence="2" key="1">
    <citation type="journal article" date="2015" name="Nature">
        <title>Complex archaea that bridge the gap between prokaryotes and eukaryotes.</title>
        <authorList>
            <person name="Spang A."/>
            <person name="Saw J.H."/>
            <person name="Jorgensen S.L."/>
            <person name="Zaremba-Niedzwiedzka K."/>
            <person name="Martijn J."/>
            <person name="Lind A.E."/>
            <person name="van Eijk R."/>
            <person name="Schleper C."/>
            <person name="Guy L."/>
            <person name="Ettema T.J."/>
        </authorList>
    </citation>
    <scope>NUCLEOTIDE SEQUENCE</scope>
</reference>
<dbReference type="AlphaFoldDB" id="A0A0F9IQ58"/>
<evidence type="ECO:0000313" key="2">
    <source>
        <dbReference type="EMBL" id="KKM56461.1"/>
    </source>
</evidence>
<dbReference type="EMBL" id="LAZR01011868">
    <property type="protein sequence ID" value="KKM56461.1"/>
    <property type="molecule type" value="Genomic_DNA"/>
</dbReference>
<organism evidence="2">
    <name type="scientific">marine sediment metagenome</name>
    <dbReference type="NCBI Taxonomy" id="412755"/>
    <lineage>
        <taxon>unclassified sequences</taxon>
        <taxon>metagenomes</taxon>
        <taxon>ecological metagenomes</taxon>
    </lineage>
</organism>
<feature type="compositionally biased region" description="Acidic residues" evidence="1">
    <location>
        <begin position="113"/>
        <end position="126"/>
    </location>
</feature>
<protein>
    <submittedName>
        <fullName evidence="2">Uncharacterized protein</fullName>
    </submittedName>
</protein>
<feature type="region of interest" description="Disordered" evidence="1">
    <location>
        <begin position="105"/>
        <end position="126"/>
    </location>
</feature>
<gene>
    <name evidence="2" type="ORF">LCGC14_1551660</name>
</gene>
<evidence type="ECO:0000256" key="1">
    <source>
        <dbReference type="SAM" id="MobiDB-lite"/>
    </source>
</evidence>
<comment type="caution">
    <text evidence="2">The sequence shown here is derived from an EMBL/GenBank/DDBJ whole genome shotgun (WGS) entry which is preliminary data.</text>
</comment>
<accession>A0A0F9IQ58</accession>
<name>A0A0F9IQ58_9ZZZZ</name>
<proteinExistence type="predicted"/>